<evidence type="ECO:0000313" key="2">
    <source>
        <dbReference type="Proteomes" id="UP000492821"/>
    </source>
</evidence>
<organism evidence="2 3">
    <name type="scientific">Panagrellus redivivus</name>
    <name type="common">Microworm</name>
    <dbReference type="NCBI Taxonomy" id="6233"/>
    <lineage>
        <taxon>Eukaryota</taxon>
        <taxon>Metazoa</taxon>
        <taxon>Ecdysozoa</taxon>
        <taxon>Nematoda</taxon>
        <taxon>Chromadorea</taxon>
        <taxon>Rhabditida</taxon>
        <taxon>Tylenchina</taxon>
        <taxon>Panagrolaimomorpha</taxon>
        <taxon>Panagrolaimoidea</taxon>
        <taxon>Panagrolaimidae</taxon>
        <taxon>Panagrellus</taxon>
    </lineage>
</organism>
<keyword evidence="2" id="KW-1185">Reference proteome</keyword>
<reference evidence="2" key="1">
    <citation type="journal article" date="2013" name="Genetics">
        <title>The draft genome and transcriptome of Panagrellus redivivus are shaped by the harsh demands of a free-living lifestyle.</title>
        <authorList>
            <person name="Srinivasan J."/>
            <person name="Dillman A.R."/>
            <person name="Macchietto M.G."/>
            <person name="Heikkinen L."/>
            <person name="Lakso M."/>
            <person name="Fracchia K.M."/>
            <person name="Antoshechkin I."/>
            <person name="Mortazavi A."/>
            <person name="Wong G."/>
            <person name="Sternberg P.W."/>
        </authorList>
    </citation>
    <scope>NUCLEOTIDE SEQUENCE [LARGE SCALE GENOMIC DNA]</scope>
    <source>
        <strain evidence="2">MT8872</strain>
    </source>
</reference>
<feature type="transmembrane region" description="Helical" evidence="1">
    <location>
        <begin position="222"/>
        <end position="241"/>
    </location>
</feature>
<proteinExistence type="predicted"/>
<dbReference type="WBParaSite" id="Pan_g21352.t1">
    <property type="protein sequence ID" value="Pan_g21352.t1"/>
    <property type="gene ID" value="Pan_g21352"/>
</dbReference>
<protein>
    <submittedName>
        <fullName evidence="3">Receptor L-domain domain-containing protein</fullName>
    </submittedName>
</protein>
<keyword evidence="1" id="KW-0472">Membrane</keyword>
<accession>A0A7E4VHY5</accession>
<evidence type="ECO:0000313" key="3">
    <source>
        <dbReference type="WBParaSite" id="Pan_g21352.t1"/>
    </source>
</evidence>
<reference evidence="3" key="2">
    <citation type="submission" date="2020-10" db="UniProtKB">
        <authorList>
            <consortium name="WormBaseParasite"/>
        </authorList>
    </citation>
    <scope>IDENTIFICATION</scope>
</reference>
<evidence type="ECO:0000256" key="1">
    <source>
        <dbReference type="SAM" id="Phobius"/>
    </source>
</evidence>
<keyword evidence="1" id="KW-0812">Transmembrane</keyword>
<keyword evidence="1" id="KW-1133">Transmembrane helix</keyword>
<dbReference type="AlphaFoldDB" id="A0A7E4VHY5"/>
<dbReference type="Proteomes" id="UP000492821">
    <property type="component" value="Unassembled WGS sequence"/>
</dbReference>
<sequence>MAEFDKLRKTCAEVKALRHCSFDFYNQIFITDDKEVLDAAIKERDADGCFFNVYQNYSCIKFICDGPLTIHPTWEDVLVVNDIIDKNKPLYINDTLILDVSSNGNYDRIVPLINGPYSRLILYGDFTWTQVKRLIHDNVKQIRIMGTVAVNESDNVDVVKFVHRFSRGLEYKFSFDDECFSPSLVNQLNKACRNRKTVDLVNHLSGITHVVYKGCQYSYYRYASVLLLINLGALLFFGYLFKYDVTVEDGVKYLHLHWIIKRNRLPKDIKVYASLEHANSE</sequence>
<name>A0A7E4VHY5_PANRE</name>